<dbReference type="PANTHER" id="PTHR42680:SF3">
    <property type="entry name" value="DCTP DEAMINASE"/>
    <property type="match status" value="1"/>
</dbReference>
<keyword evidence="2" id="KW-0546">Nucleotide metabolism</keyword>
<comment type="caution">
    <text evidence="3">The sequence shown here is derived from an EMBL/GenBank/DDBJ whole genome shotgun (WGS) entry which is preliminary data.</text>
</comment>
<evidence type="ECO:0000256" key="1">
    <source>
        <dbReference type="ARBA" id="ARBA00022801"/>
    </source>
</evidence>
<keyword evidence="4" id="KW-1185">Reference proteome</keyword>
<keyword evidence="1" id="KW-0378">Hydrolase</keyword>
<name>A0ABT3PSL7_9BACT</name>
<sequence length="216" mass="24336">MSFLSHETLKSRIVSDNIIINGFEEDNIKSAAYELSMGHEAFVTTEQIKEVYEKGNQIVIEPGQFAILLTKEKLSVPFDLIAFISVKFSIKKEGLVNVSGFHVDPGFNGRLKFAVYNAGSRNVVITCGEPAFQIWFATLDKEDKSSEYDGDHNGQNNITANDVMQTQGDIISPTKMKERIDKLERVYETIKTLAFGVIISLSGWFIVELVRYLQQQ</sequence>
<accession>A0ABT3PSL7</accession>
<dbReference type="Pfam" id="PF22769">
    <property type="entry name" value="DCD"/>
    <property type="match status" value="1"/>
</dbReference>
<dbReference type="CDD" id="cd07557">
    <property type="entry name" value="trimeric_dUTPase"/>
    <property type="match status" value="1"/>
</dbReference>
<dbReference type="PANTHER" id="PTHR42680">
    <property type="entry name" value="DCTP DEAMINASE"/>
    <property type="match status" value="1"/>
</dbReference>
<reference evidence="3 4" key="1">
    <citation type="submission" date="2021-03" db="EMBL/GenBank/DDBJ databases">
        <title>Aliifodinibius sp. nov., a new bacterium isolated from saline soil.</title>
        <authorList>
            <person name="Galisteo C."/>
            <person name="De La Haba R."/>
            <person name="Sanchez-Porro C."/>
            <person name="Ventosa A."/>
        </authorList>
    </citation>
    <scope>NUCLEOTIDE SEQUENCE [LARGE SCALE GENOMIC DNA]</scope>
    <source>
        <strain evidence="3 4">1BSP15-2V2</strain>
    </source>
</reference>
<dbReference type="Proteomes" id="UP001207918">
    <property type="component" value="Unassembled WGS sequence"/>
</dbReference>
<dbReference type="InterPro" id="IPR011962">
    <property type="entry name" value="dCTP_deaminase"/>
</dbReference>
<dbReference type="Gene3D" id="2.70.40.10">
    <property type="match status" value="1"/>
</dbReference>
<protein>
    <recommendedName>
        <fullName evidence="5">Deoxycytidine triphosphate deaminase</fullName>
    </recommendedName>
</protein>
<dbReference type="EMBL" id="JAGGJA010000017">
    <property type="protein sequence ID" value="MCW9708846.1"/>
    <property type="molecule type" value="Genomic_DNA"/>
</dbReference>
<dbReference type="InterPro" id="IPR033704">
    <property type="entry name" value="dUTPase_trimeric"/>
</dbReference>
<proteinExistence type="predicted"/>
<evidence type="ECO:0008006" key="5">
    <source>
        <dbReference type="Google" id="ProtNLM"/>
    </source>
</evidence>
<evidence type="ECO:0000313" key="3">
    <source>
        <dbReference type="EMBL" id="MCW9708846.1"/>
    </source>
</evidence>
<evidence type="ECO:0000256" key="2">
    <source>
        <dbReference type="ARBA" id="ARBA00023080"/>
    </source>
</evidence>
<dbReference type="SUPFAM" id="SSF51283">
    <property type="entry name" value="dUTPase-like"/>
    <property type="match status" value="1"/>
</dbReference>
<dbReference type="InterPro" id="IPR036157">
    <property type="entry name" value="dUTPase-like_sf"/>
</dbReference>
<organism evidence="3 4">
    <name type="scientific">Fodinibius salsisoli</name>
    <dbReference type="NCBI Taxonomy" id="2820877"/>
    <lineage>
        <taxon>Bacteria</taxon>
        <taxon>Pseudomonadati</taxon>
        <taxon>Balneolota</taxon>
        <taxon>Balneolia</taxon>
        <taxon>Balneolales</taxon>
        <taxon>Balneolaceae</taxon>
        <taxon>Fodinibius</taxon>
    </lineage>
</organism>
<gene>
    <name evidence="3" type="ORF">J6I44_18445</name>
</gene>
<dbReference type="RefSeq" id="WP_265767655.1">
    <property type="nucleotide sequence ID" value="NZ_JAGGJA010000017.1"/>
</dbReference>
<evidence type="ECO:0000313" key="4">
    <source>
        <dbReference type="Proteomes" id="UP001207918"/>
    </source>
</evidence>